<dbReference type="Proteomes" id="UP000591735">
    <property type="component" value="Unassembled WGS sequence"/>
</dbReference>
<dbReference type="EMBL" id="JACHFE010000005">
    <property type="protein sequence ID" value="MBB5321688.1"/>
    <property type="molecule type" value="Genomic_DNA"/>
</dbReference>
<evidence type="ECO:0000313" key="3">
    <source>
        <dbReference type="Proteomes" id="UP000591735"/>
    </source>
</evidence>
<dbReference type="InterPro" id="IPR050706">
    <property type="entry name" value="Cyclic-di-GMP_PDE-like"/>
</dbReference>
<dbReference type="PANTHER" id="PTHR33121">
    <property type="entry name" value="CYCLIC DI-GMP PHOSPHODIESTERASE PDEF"/>
    <property type="match status" value="1"/>
</dbReference>
<sequence>MKSVLKLAEHRHRTSGKAASFIEHHRFTSVYQPILSPTHQKLVGYEALVRIRRGDKRISPPALFEQANIQGVTAELDKHLLGLHLDNFGFADQPAWLFINLNPDTLIQHEGYLEQLAEHCERNGMAPEKVVLELVETRSRDTGTLLEFVDQAKALGFRIAIDDFGMGDSNFERLWRIDPLIVKIDRSLLVNAASNQRARLLLDSLVRMIRESGSLVLIEGIEDEAQARIALDSEADLVQGFLFEEPSICSRLLSRNAEQSVKEVVDNSRQWSLDDHNNQETYLQLLRFEILDTCHQLARGEPLDQVCDDLLALEGVQRCFVLNGQGIQQGSLARSGADQRRTFNPLYHSSGARWNHREYFRNALEKPQQISCSRPYVGLPDAKRTITLSTCVSSEHHQVIFCIDIHPDDVMGGQLVFPVTL</sequence>
<reference evidence="2 3" key="1">
    <citation type="submission" date="2020-08" db="EMBL/GenBank/DDBJ databases">
        <title>Genomic Encyclopedia of Type Strains, Phase IV (KMG-IV): sequencing the most valuable type-strain genomes for metagenomic binning, comparative biology and taxonomic classification.</title>
        <authorList>
            <person name="Goeker M."/>
        </authorList>
    </citation>
    <scope>NUCLEOTIDE SEQUENCE [LARGE SCALE GENOMIC DNA]</scope>
    <source>
        <strain evidence="2 3">DSM 22359</strain>
    </source>
</reference>
<gene>
    <name evidence="2" type="ORF">HNR38_002182</name>
</gene>
<dbReference type="Pfam" id="PF00563">
    <property type="entry name" value="EAL"/>
    <property type="match status" value="1"/>
</dbReference>
<dbReference type="SMART" id="SM00052">
    <property type="entry name" value="EAL"/>
    <property type="match status" value="1"/>
</dbReference>
<dbReference type="InterPro" id="IPR001633">
    <property type="entry name" value="EAL_dom"/>
</dbReference>
<dbReference type="PANTHER" id="PTHR33121:SF70">
    <property type="entry name" value="SIGNALING PROTEIN YKOW"/>
    <property type="match status" value="1"/>
</dbReference>
<feature type="domain" description="EAL" evidence="1">
    <location>
        <begin position="11"/>
        <end position="260"/>
    </location>
</feature>
<comment type="caution">
    <text evidence="2">The sequence shown here is derived from an EMBL/GenBank/DDBJ whole genome shotgun (WGS) entry which is preliminary data.</text>
</comment>
<organism evidence="2 3">
    <name type="scientific">Marinobacter oulmenensis</name>
    <dbReference type="NCBI Taxonomy" id="643747"/>
    <lineage>
        <taxon>Bacteria</taxon>
        <taxon>Pseudomonadati</taxon>
        <taxon>Pseudomonadota</taxon>
        <taxon>Gammaproteobacteria</taxon>
        <taxon>Pseudomonadales</taxon>
        <taxon>Marinobacteraceae</taxon>
        <taxon>Marinobacter</taxon>
    </lineage>
</organism>
<dbReference type="PROSITE" id="PS50883">
    <property type="entry name" value="EAL"/>
    <property type="match status" value="1"/>
</dbReference>
<evidence type="ECO:0000313" key="2">
    <source>
        <dbReference type="EMBL" id="MBB5321688.1"/>
    </source>
</evidence>
<dbReference type="GO" id="GO:0071111">
    <property type="term" value="F:cyclic-guanylate-specific phosphodiesterase activity"/>
    <property type="evidence" value="ECO:0007669"/>
    <property type="project" value="InterPro"/>
</dbReference>
<dbReference type="SUPFAM" id="SSF103190">
    <property type="entry name" value="Sensory domain-like"/>
    <property type="match status" value="1"/>
</dbReference>
<dbReference type="SUPFAM" id="SSF141868">
    <property type="entry name" value="EAL domain-like"/>
    <property type="match status" value="1"/>
</dbReference>
<dbReference type="Gene3D" id="3.30.450.20">
    <property type="entry name" value="PAS domain"/>
    <property type="match status" value="1"/>
</dbReference>
<dbReference type="CDD" id="cd01948">
    <property type="entry name" value="EAL"/>
    <property type="match status" value="1"/>
</dbReference>
<dbReference type="InterPro" id="IPR029151">
    <property type="entry name" value="Sensor-like_sf"/>
</dbReference>
<dbReference type="Gene3D" id="3.20.20.450">
    <property type="entry name" value="EAL domain"/>
    <property type="match status" value="1"/>
</dbReference>
<name>A0A840ULX3_9GAMM</name>
<keyword evidence="3" id="KW-1185">Reference proteome</keyword>
<dbReference type="AlphaFoldDB" id="A0A840ULX3"/>
<dbReference type="InterPro" id="IPR035919">
    <property type="entry name" value="EAL_sf"/>
</dbReference>
<dbReference type="RefSeq" id="WP_183703805.1">
    <property type="nucleotide sequence ID" value="NZ_JACHFE010000005.1"/>
</dbReference>
<protein>
    <submittedName>
        <fullName evidence="2">EAL domain-containing protein (Putative c-di-GMP-specific phosphodiesterase class I)</fullName>
    </submittedName>
</protein>
<proteinExistence type="predicted"/>
<accession>A0A840ULX3</accession>
<evidence type="ECO:0000259" key="1">
    <source>
        <dbReference type="PROSITE" id="PS50883"/>
    </source>
</evidence>